<dbReference type="EMBL" id="JADGJW010000276">
    <property type="protein sequence ID" value="KAJ3220750.1"/>
    <property type="molecule type" value="Genomic_DNA"/>
</dbReference>
<feature type="domain" description="C2H2-type" evidence="5">
    <location>
        <begin position="178"/>
        <end position="207"/>
    </location>
</feature>
<name>A0AAD5XYG8_9FUNG</name>
<evidence type="ECO:0000313" key="7">
    <source>
        <dbReference type="Proteomes" id="UP001211065"/>
    </source>
</evidence>
<dbReference type="PANTHER" id="PTHR23235:SF120">
    <property type="entry name" value="KRUPPEL-LIKE FACTOR 15"/>
    <property type="match status" value="1"/>
</dbReference>
<keyword evidence="1" id="KW-0479">Metal-binding</keyword>
<dbReference type="Gene3D" id="3.30.160.60">
    <property type="entry name" value="Classic Zinc Finger"/>
    <property type="match status" value="1"/>
</dbReference>
<dbReference type="SUPFAM" id="SSF57667">
    <property type="entry name" value="beta-beta-alpha zinc fingers"/>
    <property type="match status" value="1"/>
</dbReference>
<dbReference type="SMART" id="SM00355">
    <property type="entry name" value="ZnF_C2H2"/>
    <property type="match status" value="2"/>
</dbReference>
<keyword evidence="7" id="KW-1185">Reference proteome</keyword>
<protein>
    <recommendedName>
        <fullName evidence="5">C2H2-type domain-containing protein</fullName>
    </recommendedName>
</protein>
<evidence type="ECO:0000256" key="1">
    <source>
        <dbReference type="ARBA" id="ARBA00022723"/>
    </source>
</evidence>
<dbReference type="PROSITE" id="PS00028">
    <property type="entry name" value="ZINC_FINGER_C2H2_1"/>
    <property type="match status" value="2"/>
</dbReference>
<proteinExistence type="predicted"/>
<evidence type="ECO:0000313" key="6">
    <source>
        <dbReference type="EMBL" id="KAJ3220750.1"/>
    </source>
</evidence>
<comment type="caution">
    <text evidence="6">The sequence shown here is derived from an EMBL/GenBank/DDBJ whole genome shotgun (WGS) entry which is preliminary data.</text>
</comment>
<dbReference type="GO" id="GO:0008270">
    <property type="term" value="F:zinc ion binding"/>
    <property type="evidence" value="ECO:0007669"/>
    <property type="project" value="UniProtKB-KW"/>
</dbReference>
<dbReference type="Pfam" id="PF00096">
    <property type="entry name" value="zf-C2H2"/>
    <property type="match status" value="2"/>
</dbReference>
<evidence type="ECO:0000256" key="3">
    <source>
        <dbReference type="ARBA" id="ARBA00022833"/>
    </source>
</evidence>
<dbReference type="PANTHER" id="PTHR23235">
    <property type="entry name" value="KRUEPPEL-LIKE TRANSCRIPTION FACTOR"/>
    <property type="match status" value="1"/>
</dbReference>
<reference evidence="6" key="1">
    <citation type="submission" date="2020-05" db="EMBL/GenBank/DDBJ databases">
        <title>Phylogenomic resolution of chytrid fungi.</title>
        <authorList>
            <person name="Stajich J.E."/>
            <person name="Amses K."/>
            <person name="Simmons R."/>
            <person name="Seto K."/>
            <person name="Myers J."/>
            <person name="Bonds A."/>
            <person name="Quandt C.A."/>
            <person name="Barry K."/>
            <person name="Liu P."/>
            <person name="Grigoriev I."/>
            <person name="Longcore J.E."/>
            <person name="James T.Y."/>
        </authorList>
    </citation>
    <scope>NUCLEOTIDE SEQUENCE</scope>
    <source>
        <strain evidence="6">JEL0476</strain>
    </source>
</reference>
<dbReference type="Proteomes" id="UP001211065">
    <property type="component" value="Unassembled WGS sequence"/>
</dbReference>
<sequence>MNNCFNSYISNECSVTEIQAAASFSLISPLHQSIPFDGNFHSTLHDTVNSFLSQFSPYASHYSLASPTFEESVEQELNDILFSSSILHPSNSASHLYESESETQLSSVSSLNLSSNSIIMNNYELKPITDDKSNQISDLSFHIKNKSPNPKVKSRKSMNVKKKKFNNPLNQEKITQFFPCSQPGCKKVFTRKYNLRTHESVHLGLNPKFPCNECTSIFTRKNDLLRHSRKLHS</sequence>
<evidence type="ECO:0000256" key="2">
    <source>
        <dbReference type="ARBA" id="ARBA00022771"/>
    </source>
</evidence>
<evidence type="ECO:0000256" key="4">
    <source>
        <dbReference type="PROSITE-ProRule" id="PRU00042"/>
    </source>
</evidence>
<dbReference type="InterPro" id="IPR013087">
    <property type="entry name" value="Znf_C2H2_type"/>
</dbReference>
<dbReference type="AlphaFoldDB" id="A0AAD5XYG8"/>
<dbReference type="PROSITE" id="PS50157">
    <property type="entry name" value="ZINC_FINGER_C2H2_2"/>
    <property type="match status" value="2"/>
</dbReference>
<evidence type="ECO:0000259" key="5">
    <source>
        <dbReference type="PROSITE" id="PS50157"/>
    </source>
</evidence>
<keyword evidence="2 4" id="KW-0863">Zinc-finger</keyword>
<feature type="domain" description="C2H2-type" evidence="5">
    <location>
        <begin position="209"/>
        <end position="233"/>
    </location>
</feature>
<dbReference type="InterPro" id="IPR036236">
    <property type="entry name" value="Znf_C2H2_sf"/>
</dbReference>
<organism evidence="6 7">
    <name type="scientific">Clydaea vesicula</name>
    <dbReference type="NCBI Taxonomy" id="447962"/>
    <lineage>
        <taxon>Eukaryota</taxon>
        <taxon>Fungi</taxon>
        <taxon>Fungi incertae sedis</taxon>
        <taxon>Chytridiomycota</taxon>
        <taxon>Chytridiomycota incertae sedis</taxon>
        <taxon>Chytridiomycetes</taxon>
        <taxon>Lobulomycetales</taxon>
        <taxon>Lobulomycetaceae</taxon>
        <taxon>Clydaea</taxon>
    </lineage>
</organism>
<accession>A0AAD5XYG8</accession>
<gene>
    <name evidence="6" type="ORF">HK099_004040</name>
</gene>
<dbReference type="GO" id="GO:0000981">
    <property type="term" value="F:DNA-binding transcription factor activity, RNA polymerase II-specific"/>
    <property type="evidence" value="ECO:0007669"/>
    <property type="project" value="TreeGrafter"/>
</dbReference>
<keyword evidence="3" id="KW-0862">Zinc</keyword>
<dbReference type="GO" id="GO:0000978">
    <property type="term" value="F:RNA polymerase II cis-regulatory region sequence-specific DNA binding"/>
    <property type="evidence" value="ECO:0007669"/>
    <property type="project" value="TreeGrafter"/>
</dbReference>